<dbReference type="SUPFAM" id="SSF54862">
    <property type="entry name" value="4Fe-4S ferredoxins"/>
    <property type="match status" value="1"/>
</dbReference>
<keyword evidence="6" id="KW-0288">FMN</keyword>
<dbReference type="Gene3D" id="3.20.20.70">
    <property type="entry name" value="Aldolase class I"/>
    <property type="match status" value="1"/>
</dbReference>
<comment type="similarity">
    <text evidence="1 6">Belongs to the glutamate synthase family.</text>
</comment>
<feature type="domain" description="4Fe-4S ferredoxin-type" evidence="8">
    <location>
        <begin position="25"/>
        <end position="54"/>
    </location>
</feature>
<protein>
    <recommendedName>
        <fullName evidence="6">Archaeal glutamate synthase [NADPH]</fullName>
        <ecNumber evidence="6">1.4.1.13</ecNumber>
    </recommendedName>
</protein>
<dbReference type="PANTHER" id="PTHR43819">
    <property type="entry name" value="ARCHAEAL-TYPE GLUTAMATE SYNTHASE [NADPH]"/>
    <property type="match status" value="1"/>
</dbReference>
<dbReference type="GO" id="GO:0004355">
    <property type="term" value="F:glutamate synthase (NADPH) activity"/>
    <property type="evidence" value="ECO:0007669"/>
    <property type="project" value="UniProtKB-EC"/>
</dbReference>
<evidence type="ECO:0000256" key="5">
    <source>
        <dbReference type="ARBA" id="ARBA00048151"/>
    </source>
</evidence>
<feature type="binding site" evidence="7">
    <location>
        <position position="67"/>
    </location>
    <ligand>
        <name>[4Fe-4S] cluster</name>
        <dbReference type="ChEBI" id="CHEBI:49883"/>
        <label>2</label>
    </ligand>
</feature>
<dbReference type="PIRSF" id="PIRSF006429">
    <property type="entry name" value="GOGAT_lg_2"/>
    <property type="match status" value="1"/>
</dbReference>
<feature type="domain" description="4Fe-4S ferredoxin-type" evidence="8">
    <location>
        <begin position="55"/>
        <end position="84"/>
    </location>
</feature>
<keyword evidence="10" id="KW-1185">Reference proteome</keyword>
<keyword evidence="7" id="KW-0004">4Fe-4S</keyword>
<dbReference type="GeneID" id="64819265"/>
<evidence type="ECO:0000256" key="1">
    <source>
        <dbReference type="ARBA" id="ARBA00009716"/>
    </source>
</evidence>
<dbReference type="Pfam" id="PF00037">
    <property type="entry name" value="Fer4"/>
    <property type="match status" value="1"/>
</dbReference>
<feature type="binding site" evidence="7">
    <location>
        <position position="40"/>
    </location>
    <ligand>
        <name>[4Fe-4S] cluster</name>
        <dbReference type="ChEBI" id="CHEBI:49883"/>
        <label>1</label>
    </ligand>
</feature>
<organism evidence="9 10">
    <name type="scientific">Methanobacterium alkalithermotolerans</name>
    <dbReference type="NCBI Taxonomy" id="2731220"/>
    <lineage>
        <taxon>Archaea</taxon>
        <taxon>Methanobacteriati</taxon>
        <taxon>Methanobacteriota</taxon>
        <taxon>Methanomada group</taxon>
        <taxon>Methanobacteria</taxon>
        <taxon>Methanobacteriales</taxon>
        <taxon>Methanobacteriaceae</taxon>
        <taxon>Methanobacterium</taxon>
    </lineage>
</organism>
<evidence type="ECO:0000313" key="10">
    <source>
        <dbReference type="Proteomes" id="UP000681041"/>
    </source>
</evidence>
<dbReference type="GO" id="GO:0006537">
    <property type="term" value="P:glutamate biosynthetic process"/>
    <property type="evidence" value="ECO:0007669"/>
    <property type="project" value="UniProtKB-KW"/>
</dbReference>
<feature type="binding site" evidence="7">
    <location>
        <position position="34"/>
    </location>
    <ligand>
        <name>[4Fe-4S] cluster</name>
        <dbReference type="ChEBI" id="CHEBI:49883"/>
        <label>1</label>
    </ligand>
</feature>
<dbReference type="KEGG" id="meme:HYG87_00835"/>
<dbReference type="OrthoDB" id="2837at2157"/>
<feature type="binding site" evidence="7">
    <location>
        <position position="74"/>
    </location>
    <ligand>
        <name>[4Fe-4S] cluster</name>
        <dbReference type="ChEBI" id="CHEBI:49883"/>
        <label>1</label>
    </ligand>
</feature>
<dbReference type="Proteomes" id="UP000681041">
    <property type="component" value="Chromosome"/>
</dbReference>
<comment type="cofactor">
    <cofactor evidence="6">
        <name>FMN</name>
        <dbReference type="ChEBI" id="CHEBI:58210"/>
    </cofactor>
</comment>
<keyword evidence="6" id="KW-0285">Flavoprotein</keyword>
<accession>A0A8T8KAG2</accession>
<gene>
    <name evidence="9" type="ORF">HYG87_00835</name>
</gene>
<dbReference type="InterPro" id="IPR017900">
    <property type="entry name" value="4Fe4S_Fe_S_CS"/>
</dbReference>
<evidence type="ECO:0000256" key="6">
    <source>
        <dbReference type="PIRNR" id="PIRNR006429"/>
    </source>
</evidence>
<dbReference type="InterPro" id="IPR017896">
    <property type="entry name" value="4Fe4S_Fe-S-bd"/>
</dbReference>
<evidence type="ECO:0000256" key="3">
    <source>
        <dbReference type="ARBA" id="ARBA00023002"/>
    </source>
</evidence>
<sequence>MPFIVTRNKDLCLRSFDREGCCWYKCDDKDDEQCKKCYSCYNNCPNEVYDVINDQPFPTRMESCAGCRICAKMCPNDAISVSAVPADPRAMWTDPDMDEIQRKALQGNYRVRSCGVRREIPTLSELVMVPGQLAVPPVDKYREECNSQVILGSRYAKNPLVLDTPIMIGAMSYGSLSKESKVALAIGASLSGTIANTGEGGLIPEERAAADKLTVQYSSGRFGVSASYLRSAEAIEVKVGQGAKPGMGGHLLAEKITPEVARVRGLPMGTDALSPCRFLDSTQKGDLGKHVELLREVTDSQVPIIVKLGPGRVYDDVRLAVEAGADIVAVDGMEGGTGAAPHVVIEEQGIPTVGSLIQAVDSLNDMGVKDEVDLIMAGGIKDGAGAAKALALGADAVYVATAALIAMGCRGCESCASGNCREGIATQDLKMRRRLEPKTKGERVSNFINAMNEEIKMLAQICGHNDIRNLNKEDLRALNTNIAALTRVKLISEA</sequence>
<dbReference type="PROSITE" id="PS00198">
    <property type="entry name" value="4FE4S_FER_1"/>
    <property type="match status" value="2"/>
</dbReference>
<evidence type="ECO:0000313" key="9">
    <source>
        <dbReference type="EMBL" id="QUH22411.1"/>
    </source>
</evidence>
<keyword evidence="7" id="KW-0411">Iron-sulfur</keyword>
<dbReference type="GO" id="GO:0046872">
    <property type="term" value="F:metal ion binding"/>
    <property type="evidence" value="ECO:0007669"/>
    <property type="project" value="UniProtKB-KW"/>
</dbReference>
<name>A0A8T8KAG2_9EURY</name>
<evidence type="ECO:0000259" key="8">
    <source>
        <dbReference type="PROSITE" id="PS51379"/>
    </source>
</evidence>
<keyword evidence="4 6" id="KW-0314">Glutamate biosynthesis</keyword>
<dbReference type="GO" id="GO:0051539">
    <property type="term" value="F:4 iron, 4 sulfur cluster binding"/>
    <property type="evidence" value="ECO:0007669"/>
    <property type="project" value="UniProtKB-KW"/>
</dbReference>
<dbReference type="PIRSF" id="PIRSF500061">
    <property type="entry name" value="GOGAT_lg2_archl"/>
    <property type="match status" value="1"/>
</dbReference>
<dbReference type="CDD" id="cd02808">
    <property type="entry name" value="GltS_FMN"/>
    <property type="match status" value="1"/>
</dbReference>
<dbReference type="InterPro" id="IPR013785">
    <property type="entry name" value="Aldolase_TIM"/>
</dbReference>
<keyword evidence="7" id="KW-0408">Iron</keyword>
<comment type="catalytic activity">
    <reaction evidence="5 6">
        <text>2 L-glutamate + NADP(+) = L-glutamine + 2-oxoglutarate + NADPH + H(+)</text>
        <dbReference type="Rhea" id="RHEA:15501"/>
        <dbReference type="ChEBI" id="CHEBI:15378"/>
        <dbReference type="ChEBI" id="CHEBI:16810"/>
        <dbReference type="ChEBI" id="CHEBI:29985"/>
        <dbReference type="ChEBI" id="CHEBI:57783"/>
        <dbReference type="ChEBI" id="CHEBI:58349"/>
        <dbReference type="ChEBI" id="CHEBI:58359"/>
        <dbReference type="EC" id="1.4.1.13"/>
    </reaction>
</comment>
<dbReference type="PROSITE" id="PS51379">
    <property type="entry name" value="4FE4S_FER_2"/>
    <property type="match status" value="2"/>
</dbReference>
<keyword evidence="2 6" id="KW-0028">Amino-acid biosynthesis</keyword>
<dbReference type="AlphaFoldDB" id="A0A8T8KAG2"/>
<dbReference type="InterPro" id="IPR024188">
    <property type="entry name" value="GltB"/>
</dbReference>
<feature type="binding site" evidence="7">
    <location>
        <position position="70"/>
    </location>
    <ligand>
        <name>[4Fe-4S] cluster</name>
        <dbReference type="ChEBI" id="CHEBI:49883"/>
        <label>2</label>
    </ligand>
</feature>
<dbReference type="PANTHER" id="PTHR43819:SF1">
    <property type="entry name" value="ARCHAEAL-TYPE GLUTAMATE SYNTHASE [NADPH]"/>
    <property type="match status" value="1"/>
</dbReference>
<dbReference type="Gene3D" id="3.30.70.20">
    <property type="match status" value="1"/>
</dbReference>
<feature type="binding site" evidence="7">
    <location>
        <position position="37"/>
    </location>
    <ligand>
        <name>[4Fe-4S] cluster</name>
        <dbReference type="ChEBI" id="CHEBI:49883"/>
        <label>1</label>
    </ligand>
</feature>
<dbReference type="EC" id="1.4.1.13" evidence="6"/>
<reference evidence="9" key="1">
    <citation type="submission" date="2020-07" db="EMBL/GenBank/DDBJ databases">
        <title>Methanobacterium. sp. MethCan genome.</title>
        <authorList>
            <person name="Postec A."/>
            <person name="Quemeneur M."/>
        </authorList>
    </citation>
    <scope>NUCLEOTIDE SEQUENCE</scope>
    <source>
        <strain evidence="9">MethCAN</strain>
    </source>
</reference>
<keyword evidence="3 6" id="KW-0560">Oxidoreductase</keyword>
<evidence type="ECO:0000256" key="7">
    <source>
        <dbReference type="PIRSR" id="PIRSR006429-1"/>
    </source>
</evidence>
<feature type="binding site" evidence="7">
    <location>
        <position position="44"/>
    </location>
    <ligand>
        <name>[4Fe-4S] cluster</name>
        <dbReference type="ChEBI" id="CHEBI:49883"/>
        <label>2</label>
    </ligand>
</feature>
<dbReference type="Pfam" id="PF01645">
    <property type="entry name" value="Glu_synthase"/>
    <property type="match status" value="1"/>
</dbReference>
<dbReference type="EMBL" id="CP058560">
    <property type="protein sequence ID" value="QUH22411.1"/>
    <property type="molecule type" value="Genomic_DNA"/>
</dbReference>
<evidence type="ECO:0000256" key="4">
    <source>
        <dbReference type="ARBA" id="ARBA00023164"/>
    </source>
</evidence>
<keyword evidence="6" id="KW-0521">NADP</keyword>
<evidence type="ECO:0000256" key="2">
    <source>
        <dbReference type="ARBA" id="ARBA00022605"/>
    </source>
</evidence>
<dbReference type="SUPFAM" id="SSF51395">
    <property type="entry name" value="FMN-linked oxidoreductases"/>
    <property type="match status" value="1"/>
</dbReference>
<keyword evidence="7" id="KW-0479">Metal-binding</keyword>
<dbReference type="InterPro" id="IPR002932">
    <property type="entry name" value="Glu_synthdom"/>
</dbReference>
<dbReference type="RefSeq" id="WP_211533356.1">
    <property type="nucleotide sequence ID" value="NZ_CP058560.1"/>
</dbReference>
<proteinExistence type="inferred from homology"/>
<dbReference type="InterPro" id="IPR043578">
    <property type="entry name" value="GltB_archl_type"/>
</dbReference>
<feature type="binding site" evidence="7">
    <location>
        <position position="64"/>
    </location>
    <ligand>
        <name>[4Fe-4S] cluster</name>
        <dbReference type="ChEBI" id="CHEBI:49883"/>
        <label>2</label>
    </ligand>
</feature>